<name>A0A4Y9Y8X6_9APHY</name>
<dbReference type="SMART" id="SM00225">
    <property type="entry name" value="BTB"/>
    <property type="match status" value="2"/>
</dbReference>
<evidence type="ECO:0000313" key="3">
    <source>
        <dbReference type="Proteomes" id="UP000298390"/>
    </source>
</evidence>
<protein>
    <recommendedName>
        <fullName evidence="1">BTB domain-containing protein</fullName>
    </recommendedName>
</protein>
<organism evidence="2 3">
    <name type="scientific">Rhodofomes roseus</name>
    <dbReference type="NCBI Taxonomy" id="34475"/>
    <lineage>
        <taxon>Eukaryota</taxon>
        <taxon>Fungi</taxon>
        <taxon>Dikarya</taxon>
        <taxon>Basidiomycota</taxon>
        <taxon>Agaricomycotina</taxon>
        <taxon>Agaricomycetes</taxon>
        <taxon>Polyporales</taxon>
        <taxon>Rhodofomes</taxon>
    </lineage>
</organism>
<dbReference type="Pfam" id="PF00651">
    <property type="entry name" value="BTB"/>
    <property type="match status" value="2"/>
</dbReference>
<dbReference type="AlphaFoldDB" id="A0A4Y9Y8X6"/>
<accession>A0A4Y9Y8X6</accession>
<gene>
    <name evidence="2" type="ORF">EVJ58_g6303</name>
</gene>
<dbReference type="SUPFAM" id="SSF54695">
    <property type="entry name" value="POZ domain"/>
    <property type="match status" value="2"/>
</dbReference>
<dbReference type="PROSITE" id="PS50097">
    <property type="entry name" value="BTB"/>
    <property type="match status" value="2"/>
</dbReference>
<dbReference type="EMBL" id="SEKV01000349">
    <property type="protein sequence ID" value="TFY58622.1"/>
    <property type="molecule type" value="Genomic_DNA"/>
</dbReference>
<evidence type="ECO:0000313" key="2">
    <source>
        <dbReference type="EMBL" id="TFY58622.1"/>
    </source>
</evidence>
<dbReference type="CDD" id="cd18186">
    <property type="entry name" value="BTB_POZ_ZBTB_KLHL-like"/>
    <property type="match status" value="1"/>
</dbReference>
<dbReference type="Gene3D" id="3.30.710.10">
    <property type="entry name" value="Potassium Channel Kv1.1, Chain A"/>
    <property type="match status" value="2"/>
</dbReference>
<proteinExistence type="predicted"/>
<feature type="domain" description="BTB" evidence="1">
    <location>
        <begin position="24"/>
        <end position="95"/>
    </location>
</feature>
<reference evidence="2 3" key="1">
    <citation type="submission" date="2019-01" db="EMBL/GenBank/DDBJ databases">
        <title>Genome sequencing of the rare red list fungi Fomitopsis rosea.</title>
        <authorList>
            <person name="Buettner E."/>
            <person name="Kellner H."/>
        </authorList>
    </citation>
    <scope>NUCLEOTIDE SEQUENCE [LARGE SCALE GENOMIC DNA]</scope>
    <source>
        <strain evidence="2 3">DSM 105464</strain>
    </source>
</reference>
<evidence type="ECO:0000259" key="1">
    <source>
        <dbReference type="PROSITE" id="PS50097"/>
    </source>
</evidence>
<comment type="caution">
    <text evidence="2">The sequence shown here is derived from an EMBL/GenBank/DDBJ whole genome shotgun (WGS) entry which is preliminary data.</text>
</comment>
<feature type="domain" description="BTB" evidence="1">
    <location>
        <begin position="190"/>
        <end position="261"/>
    </location>
</feature>
<sequence>MDIPTQAEDPAGFVHDEEIWFADGNVVLEAKGHVFRIYQGLLAHNSEIFRDLFTVPQPTSVETYEGCPIVHLVDRPEDLRHLLRVIYHGNRYYRPDEQLEFAAVAALVRLAHKYQIDHVRDAYLWRMKSCFCTELATWETVTEGPGYGSPIMKFRLADAIAAVNIARLTGTESMLPKGVKRDEEFWFDDGNVVLQAGGIVFRVYRGVLTLNSDVFAGLFSVPQPELTDTLDDCPVVKLDDHPVDVRHLLRALFAGRSWFPFSVVASVARLAHKYDMECLRDDAVKRIQSCFSHDFDVWAKAAAARGSNLVSYRDTDAIAAVNIARLTDTYNILPSALYTCCQLKSKDLLNGVPQANGTIERLTQADLLRCLKARKKFVHDRVVSTYRLCQFTPGTLHKCTTQPICPSLLKMLVNLEVTFGTEDYACLTDLIAWLEINSEDQYGNLCRGCQAHVQERALGLRAKMWSDLPMTLELRNVEVRGPYYPEYIYE</sequence>
<dbReference type="InterPro" id="IPR000210">
    <property type="entry name" value="BTB/POZ_dom"/>
</dbReference>
<dbReference type="InterPro" id="IPR011333">
    <property type="entry name" value="SKP1/BTB/POZ_sf"/>
</dbReference>
<dbReference type="Proteomes" id="UP000298390">
    <property type="component" value="Unassembled WGS sequence"/>
</dbReference>